<sequence>MAVPPPRDLRVVRPSSAVPPSGRTALPSLTGARFCAALLVFLYHTTLLSNPIAPASAQTFFGDPGQAEDLAWFFGSCGYIGVSFFFVLSGFVLTWSHRPQDTAPRFWRRRLLKIFPNHLVTWALAMILFAGAYTPVESWLPNLFLLHSFLSDPQTFSGVNPPAWSLCCELLFYALFPLLIRPVLRIPERLLWWGAGAAVAGIVVMDLIGRYLVADTPRVPQLPLSFTQMWFSYAFPPPRMFEFVLGMVLARMALSGRLPRIRPVWVAALAVAGYAAALTVPAPFSFTLATIVPIAAIICSLTTADLSDRRTLLSSRPAVWLGEISFAFYLVQGITLFYVRERFLTGSYDLPAALLLEAVVFLLTLAAAYALHRAVEQPVMRRFAHGRPRPAPVAGPAQ</sequence>
<dbReference type="GO" id="GO:0016020">
    <property type="term" value="C:membrane"/>
    <property type="evidence" value="ECO:0007669"/>
    <property type="project" value="TreeGrafter"/>
</dbReference>
<feature type="transmembrane region" description="Helical" evidence="1">
    <location>
        <begin position="191"/>
        <end position="213"/>
    </location>
</feature>
<feature type="transmembrane region" description="Helical" evidence="1">
    <location>
        <begin position="233"/>
        <end position="254"/>
    </location>
</feature>
<dbReference type="EMBL" id="BMVU01000090">
    <property type="protein sequence ID" value="GGY13538.1"/>
    <property type="molecule type" value="Genomic_DNA"/>
</dbReference>
<keyword evidence="1" id="KW-1133">Transmembrane helix</keyword>
<keyword evidence="4" id="KW-1185">Reference proteome</keyword>
<proteinExistence type="predicted"/>
<dbReference type="AlphaFoldDB" id="A0A918U9F7"/>
<feature type="transmembrane region" description="Helical" evidence="1">
    <location>
        <begin position="351"/>
        <end position="372"/>
    </location>
</feature>
<dbReference type="GO" id="GO:0016747">
    <property type="term" value="F:acyltransferase activity, transferring groups other than amino-acyl groups"/>
    <property type="evidence" value="ECO:0007669"/>
    <property type="project" value="InterPro"/>
</dbReference>
<dbReference type="InterPro" id="IPR002656">
    <property type="entry name" value="Acyl_transf_3_dom"/>
</dbReference>
<dbReference type="GO" id="GO:0009103">
    <property type="term" value="P:lipopolysaccharide biosynthetic process"/>
    <property type="evidence" value="ECO:0007669"/>
    <property type="project" value="TreeGrafter"/>
</dbReference>
<dbReference type="PANTHER" id="PTHR23028:SF53">
    <property type="entry name" value="ACYL_TRANSF_3 DOMAIN-CONTAINING PROTEIN"/>
    <property type="match status" value="1"/>
</dbReference>
<dbReference type="InterPro" id="IPR050879">
    <property type="entry name" value="Acyltransferase_3"/>
</dbReference>
<accession>A0A918U9F7</accession>
<keyword evidence="1" id="KW-0812">Transmembrane</keyword>
<evidence type="ECO:0000313" key="3">
    <source>
        <dbReference type="EMBL" id="GGY13538.1"/>
    </source>
</evidence>
<dbReference type="Pfam" id="PF01757">
    <property type="entry name" value="Acyl_transf_3"/>
    <property type="match status" value="1"/>
</dbReference>
<comment type="caution">
    <text evidence="3">The sequence shown here is derived from an EMBL/GenBank/DDBJ whole genome shotgun (WGS) entry which is preliminary data.</text>
</comment>
<dbReference type="RefSeq" id="WP_190194955.1">
    <property type="nucleotide sequence ID" value="NZ_BMVU01000090.1"/>
</dbReference>
<keyword evidence="3" id="KW-0012">Acyltransferase</keyword>
<dbReference type="PANTHER" id="PTHR23028">
    <property type="entry name" value="ACETYLTRANSFERASE"/>
    <property type="match status" value="1"/>
</dbReference>
<feature type="transmembrane region" description="Helical" evidence="1">
    <location>
        <begin position="261"/>
        <end position="280"/>
    </location>
</feature>
<reference evidence="3" key="2">
    <citation type="submission" date="2020-09" db="EMBL/GenBank/DDBJ databases">
        <authorList>
            <person name="Sun Q."/>
            <person name="Ohkuma M."/>
        </authorList>
    </citation>
    <scope>NUCLEOTIDE SEQUENCE</scope>
    <source>
        <strain evidence="3">JCM 4790</strain>
    </source>
</reference>
<gene>
    <name evidence="3" type="ORF">GCM10010358_77250</name>
</gene>
<protein>
    <submittedName>
        <fullName evidence="3">Acyltransferase</fullName>
    </submittedName>
</protein>
<keyword evidence="1" id="KW-0472">Membrane</keyword>
<feature type="transmembrane region" description="Helical" evidence="1">
    <location>
        <begin position="286"/>
        <end position="306"/>
    </location>
</feature>
<feature type="transmembrane region" description="Helical" evidence="1">
    <location>
        <begin position="70"/>
        <end position="93"/>
    </location>
</feature>
<feature type="transmembrane region" description="Helical" evidence="1">
    <location>
        <begin position="163"/>
        <end position="184"/>
    </location>
</feature>
<evidence type="ECO:0000313" key="4">
    <source>
        <dbReference type="Proteomes" id="UP000619244"/>
    </source>
</evidence>
<keyword evidence="3" id="KW-0808">Transferase</keyword>
<feature type="domain" description="Acyltransferase 3" evidence="2">
    <location>
        <begin position="28"/>
        <end position="372"/>
    </location>
</feature>
<evidence type="ECO:0000259" key="2">
    <source>
        <dbReference type="Pfam" id="PF01757"/>
    </source>
</evidence>
<organism evidence="3 4">
    <name type="scientific">Streptomyces minutiscleroticus</name>
    <dbReference type="NCBI Taxonomy" id="68238"/>
    <lineage>
        <taxon>Bacteria</taxon>
        <taxon>Bacillati</taxon>
        <taxon>Actinomycetota</taxon>
        <taxon>Actinomycetes</taxon>
        <taxon>Kitasatosporales</taxon>
        <taxon>Streptomycetaceae</taxon>
        <taxon>Streptomyces</taxon>
    </lineage>
</organism>
<name>A0A918U9F7_9ACTN</name>
<reference evidence="3" key="1">
    <citation type="journal article" date="2014" name="Int. J. Syst. Evol. Microbiol.">
        <title>Complete genome sequence of Corynebacterium casei LMG S-19264T (=DSM 44701T), isolated from a smear-ripened cheese.</title>
        <authorList>
            <consortium name="US DOE Joint Genome Institute (JGI-PGF)"/>
            <person name="Walter F."/>
            <person name="Albersmeier A."/>
            <person name="Kalinowski J."/>
            <person name="Ruckert C."/>
        </authorList>
    </citation>
    <scope>NUCLEOTIDE SEQUENCE</scope>
    <source>
        <strain evidence="3">JCM 4790</strain>
    </source>
</reference>
<feature type="transmembrane region" description="Helical" evidence="1">
    <location>
        <begin position="114"/>
        <end position="136"/>
    </location>
</feature>
<feature type="transmembrane region" description="Helical" evidence="1">
    <location>
        <begin position="31"/>
        <end position="50"/>
    </location>
</feature>
<feature type="transmembrane region" description="Helical" evidence="1">
    <location>
        <begin position="318"/>
        <end position="339"/>
    </location>
</feature>
<dbReference type="Proteomes" id="UP000619244">
    <property type="component" value="Unassembled WGS sequence"/>
</dbReference>
<evidence type="ECO:0000256" key="1">
    <source>
        <dbReference type="SAM" id="Phobius"/>
    </source>
</evidence>